<dbReference type="AlphaFoldDB" id="A0A3P3FSW8"/>
<evidence type="ECO:0000313" key="3">
    <source>
        <dbReference type="Proteomes" id="UP000273786"/>
    </source>
</evidence>
<dbReference type="EMBL" id="RQXT01000014">
    <property type="protein sequence ID" value="RRI01715.1"/>
    <property type="molecule type" value="Genomic_DNA"/>
</dbReference>
<protein>
    <submittedName>
        <fullName evidence="2">Uncharacterized protein</fullName>
    </submittedName>
</protein>
<comment type="caution">
    <text evidence="2">The sequence shown here is derived from an EMBL/GenBank/DDBJ whole genome shotgun (WGS) entry which is preliminary data.</text>
</comment>
<dbReference type="RefSeq" id="WP_124999060.1">
    <property type="nucleotide sequence ID" value="NZ_RQXT01000014.1"/>
</dbReference>
<organism evidence="2 3">
    <name type="scientific">Mesorhizobium tamadayense</name>
    <dbReference type="NCBI Taxonomy" id="425306"/>
    <lineage>
        <taxon>Bacteria</taxon>
        <taxon>Pseudomonadati</taxon>
        <taxon>Pseudomonadota</taxon>
        <taxon>Alphaproteobacteria</taxon>
        <taxon>Hyphomicrobiales</taxon>
        <taxon>Phyllobacteriaceae</taxon>
        <taxon>Mesorhizobium</taxon>
    </lineage>
</organism>
<sequence>MFADILTCPDRQKDQSQNSGDGGIAEQGSCQNMAETFLAQRRIARVRTRDVAIMLLEDKAGADDRPKHDEILGEPLDVRPIHLREHKRVLKIPPHEPG</sequence>
<proteinExistence type="predicted"/>
<reference evidence="2 3" key="1">
    <citation type="submission" date="2018-11" db="EMBL/GenBank/DDBJ databases">
        <title>the genome of Mesorhizobium tamadayense DSM 28320.</title>
        <authorList>
            <person name="Gao J."/>
        </authorList>
    </citation>
    <scope>NUCLEOTIDE SEQUENCE [LARGE SCALE GENOMIC DNA]</scope>
    <source>
        <strain evidence="2 3">DSM 28320</strain>
    </source>
</reference>
<keyword evidence="3" id="KW-1185">Reference proteome</keyword>
<evidence type="ECO:0000313" key="2">
    <source>
        <dbReference type="EMBL" id="RRI01715.1"/>
    </source>
</evidence>
<name>A0A3P3FSW8_9HYPH</name>
<feature type="region of interest" description="Disordered" evidence="1">
    <location>
        <begin position="1"/>
        <end position="27"/>
    </location>
</feature>
<dbReference type="Proteomes" id="UP000273786">
    <property type="component" value="Unassembled WGS sequence"/>
</dbReference>
<evidence type="ECO:0000256" key="1">
    <source>
        <dbReference type="SAM" id="MobiDB-lite"/>
    </source>
</evidence>
<accession>A0A3P3FSW8</accession>
<gene>
    <name evidence="2" type="ORF">EH240_13750</name>
</gene>